<accession>A0ABD2PDR7</accession>
<keyword evidence="3" id="KW-1185">Reference proteome</keyword>
<feature type="signal peptide" evidence="1">
    <location>
        <begin position="1"/>
        <end position="22"/>
    </location>
</feature>
<keyword evidence="1" id="KW-0732">Signal</keyword>
<protein>
    <submittedName>
        <fullName evidence="2">Uncharacterized protein</fullName>
    </submittedName>
</protein>
<dbReference type="AlphaFoldDB" id="A0ABD2PDR7"/>
<organism evidence="2 3">
    <name type="scientific">Cryptolaemus montrouzieri</name>
    <dbReference type="NCBI Taxonomy" id="559131"/>
    <lineage>
        <taxon>Eukaryota</taxon>
        <taxon>Metazoa</taxon>
        <taxon>Ecdysozoa</taxon>
        <taxon>Arthropoda</taxon>
        <taxon>Hexapoda</taxon>
        <taxon>Insecta</taxon>
        <taxon>Pterygota</taxon>
        <taxon>Neoptera</taxon>
        <taxon>Endopterygota</taxon>
        <taxon>Coleoptera</taxon>
        <taxon>Polyphaga</taxon>
        <taxon>Cucujiformia</taxon>
        <taxon>Coccinelloidea</taxon>
        <taxon>Coccinellidae</taxon>
        <taxon>Scymninae</taxon>
        <taxon>Scymnini</taxon>
        <taxon>Cryptolaemus</taxon>
    </lineage>
</organism>
<proteinExistence type="predicted"/>
<evidence type="ECO:0000256" key="1">
    <source>
        <dbReference type="SAM" id="SignalP"/>
    </source>
</evidence>
<comment type="caution">
    <text evidence="2">The sequence shown here is derived from an EMBL/GenBank/DDBJ whole genome shotgun (WGS) entry which is preliminary data.</text>
</comment>
<dbReference type="SUPFAM" id="SSF57302">
    <property type="entry name" value="Snake toxin-like"/>
    <property type="match status" value="1"/>
</dbReference>
<gene>
    <name evidence="2" type="ORF">HHI36_003029</name>
</gene>
<dbReference type="Proteomes" id="UP001516400">
    <property type="component" value="Unassembled WGS sequence"/>
</dbReference>
<reference evidence="2 3" key="1">
    <citation type="journal article" date="2021" name="BMC Biol.">
        <title>Horizontally acquired antibacterial genes associated with adaptive radiation of ladybird beetles.</title>
        <authorList>
            <person name="Li H.S."/>
            <person name="Tang X.F."/>
            <person name="Huang Y.H."/>
            <person name="Xu Z.Y."/>
            <person name="Chen M.L."/>
            <person name="Du X.Y."/>
            <person name="Qiu B.Y."/>
            <person name="Chen P.T."/>
            <person name="Zhang W."/>
            <person name="Slipinski A."/>
            <person name="Escalona H.E."/>
            <person name="Waterhouse R.M."/>
            <person name="Zwick A."/>
            <person name="Pang H."/>
        </authorList>
    </citation>
    <scope>NUCLEOTIDE SEQUENCE [LARGE SCALE GENOMIC DNA]</scope>
    <source>
        <strain evidence="2">SYSU2018</strain>
    </source>
</reference>
<evidence type="ECO:0000313" key="2">
    <source>
        <dbReference type="EMBL" id="KAL3288590.1"/>
    </source>
</evidence>
<dbReference type="InterPro" id="IPR045860">
    <property type="entry name" value="Snake_toxin-like_sf"/>
</dbReference>
<sequence length="105" mass="11838">MMNIKLELLCIILVLAYHSANALICMKCEGPTNSACYKGVDSQTEFCQINQPVCFQETTRKPGEKIGSYKRGCAAADWCDKEKQKHKKDLKSCNVCKNDKCNRRG</sequence>
<dbReference type="Gene3D" id="2.10.60.10">
    <property type="entry name" value="CD59"/>
    <property type="match status" value="1"/>
</dbReference>
<dbReference type="EMBL" id="JABFTP020000185">
    <property type="protein sequence ID" value="KAL3288590.1"/>
    <property type="molecule type" value="Genomic_DNA"/>
</dbReference>
<name>A0ABD2PDR7_9CUCU</name>
<feature type="chain" id="PRO_5044768731" evidence="1">
    <location>
        <begin position="23"/>
        <end position="105"/>
    </location>
</feature>
<evidence type="ECO:0000313" key="3">
    <source>
        <dbReference type="Proteomes" id="UP001516400"/>
    </source>
</evidence>